<feature type="signal peptide" evidence="1">
    <location>
        <begin position="1"/>
        <end position="18"/>
    </location>
</feature>
<dbReference type="RefSeq" id="WP_285610369.1">
    <property type="nucleotide sequence ID" value="NZ_BSDC01000005.1"/>
</dbReference>
<dbReference type="Proteomes" id="UP001165044">
    <property type="component" value="Unassembled WGS sequence"/>
</dbReference>
<feature type="chain" id="PRO_5046656592" description="Outer membrane protein beta-barrel domain-containing protein" evidence="1">
    <location>
        <begin position="19"/>
        <end position="214"/>
    </location>
</feature>
<keyword evidence="3" id="KW-1185">Reference proteome</keyword>
<dbReference type="EMBL" id="BSDC01000005">
    <property type="protein sequence ID" value="GLH68451.1"/>
    <property type="molecule type" value="Genomic_DNA"/>
</dbReference>
<evidence type="ECO:0000313" key="3">
    <source>
        <dbReference type="Proteomes" id="UP001165044"/>
    </source>
</evidence>
<evidence type="ECO:0000256" key="1">
    <source>
        <dbReference type="SAM" id="SignalP"/>
    </source>
</evidence>
<organism evidence="2 3">
    <name type="scientific">Geothrix edaphica</name>
    <dbReference type="NCBI Taxonomy" id="2927976"/>
    <lineage>
        <taxon>Bacteria</taxon>
        <taxon>Pseudomonadati</taxon>
        <taxon>Acidobacteriota</taxon>
        <taxon>Holophagae</taxon>
        <taxon>Holophagales</taxon>
        <taxon>Holophagaceae</taxon>
        <taxon>Geothrix</taxon>
    </lineage>
</organism>
<keyword evidence="1" id="KW-0732">Signal</keyword>
<name>A0ABQ5Q213_9BACT</name>
<reference evidence="2" key="1">
    <citation type="journal article" date="2023" name="Antonie Van Leeuwenhoek">
        <title>Mesoterricola silvestris gen. nov., sp. nov., Mesoterricola sediminis sp. nov., Geothrix oryzae sp. nov., Geothrix edaphica sp. nov., Geothrix rubra sp. nov., and Geothrix limicola sp. nov., six novel members of Acidobacteriota isolated from soils.</title>
        <authorList>
            <person name="Itoh H."/>
            <person name="Sugisawa Y."/>
            <person name="Mise K."/>
            <person name="Xu Z."/>
            <person name="Kuniyasu M."/>
            <person name="Ushijima N."/>
            <person name="Kawano K."/>
            <person name="Kobayashi E."/>
            <person name="Shiratori Y."/>
            <person name="Masuda Y."/>
            <person name="Senoo K."/>
        </authorList>
    </citation>
    <scope>NUCLEOTIDE SEQUENCE</scope>
    <source>
        <strain evidence="2">Red802</strain>
    </source>
</reference>
<comment type="caution">
    <text evidence="2">The sequence shown here is derived from an EMBL/GenBank/DDBJ whole genome shotgun (WGS) entry which is preliminary data.</text>
</comment>
<proteinExistence type="predicted"/>
<evidence type="ECO:0008006" key="4">
    <source>
        <dbReference type="Google" id="ProtNLM"/>
    </source>
</evidence>
<accession>A0ABQ5Q213</accession>
<protein>
    <recommendedName>
        <fullName evidence="4">Outer membrane protein beta-barrel domain-containing protein</fullName>
    </recommendedName>
</protein>
<sequence length="214" mass="23130">MRLALLPLCLATAVPLCAQWDLRLELPRPSGQNLPQTILSGTSQLVAGDFDTGKGFIATVNRQLLQVGPLLKLEGGLEYSQFSADGSLATGTTTQGTKLKQQGLGLGLNAQVWVPFVGIAGEIGLIQRLQHYTVDTAGASSAKDLSRTWLRVGARWRIPMVVVHPYVAASYQQPTSKDRPVRLNSASDLSAYFRAQGSGQEFERLWTFGVGVTF</sequence>
<gene>
    <name evidence="2" type="ORF">GETHED_28150</name>
</gene>
<evidence type="ECO:0000313" key="2">
    <source>
        <dbReference type="EMBL" id="GLH68451.1"/>
    </source>
</evidence>